<dbReference type="Proteomes" id="UP000001936">
    <property type="component" value="Plasmid p42a"/>
</dbReference>
<proteinExistence type="predicted"/>
<evidence type="ECO:0000313" key="2">
    <source>
        <dbReference type="Proteomes" id="UP000001936"/>
    </source>
</evidence>
<dbReference type="RefSeq" id="WP_011427306.1">
    <property type="nucleotide sequence ID" value="NC_007762.1"/>
</dbReference>
<name>Q2K292_RHIEC</name>
<dbReference type="AlphaFoldDB" id="Q2K292"/>
<accession>Q2K292</accession>
<evidence type="ECO:0000313" key="1">
    <source>
        <dbReference type="EMBL" id="ABC92870.1"/>
    </source>
</evidence>
<geneLocation type="plasmid" evidence="1 2">
    <name>p42a</name>
</geneLocation>
<keyword evidence="2" id="KW-1185">Reference proteome</keyword>
<organism evidence="1 2">
    <name type="scientific">Rhizobium etli (strain ATCC 51251 / DSM 11541 / JCM 21823 / NBRC 15573 / CFN 42)</name>
    <dbReference type="NCBI Taxonomy" id="347834"/>
    <lineage>
        <taxon>Bacteria</taxon>
        <taxon>Pseudomonadati</taxon>
        <taxon>Pseudomonadota</taxon>
        <taxon>Alphaproteobacteria</taxon>
        <taxon>Hyphomicrobiales</taxon>
        <taxon>Rhizobiaceae</taxon>
        <taxon>Rhizobium/Agrobacterium group</taxon>
        <taxon>Rhizobium</taxon>
    </lineage>
</organism>
<protein>
    <submittedName>
        <fullName evidence="1">Hypothetical conserved protein</fullName>
    </submittedName>
</protein>
<keyword evidence="1" id="KW-0614">Plasmid</keyword>
<dbReference type="HOGENOM" id="CLU_076074_0_0_5"/>
<dbReference type="EMBL" id="CP000134">
    <property type="protein sequence ID" value="ABC92870.1"/>
    <property type="molecule type" value="Genomic_DNA"/>
</dbReference>
<dbReference type="KEGG" id="ret:RHE_PA00001"/>
<reference evidence="1 2" key="1">
    <citation type="journal article" date="2006" name="Proc. Natl. Acad. Sci. U.S.A.">
        <title>The partitioned Rhizobium etli genome: genetic and metabolic redundancy in seven interacting replicons.</title>
        <authorList>
            <person name="Gonzalez V."/>
            <person name="Santamaria R.I."/>
            <person name="Bustos P."/>
            <person name="Hernandez-Gonzalez I."/>
            <person name="Medrano-Soto A."/>
            <person name="Moreno-Hagelsieb G."/>
            <person name="Janga S.C."/>
            <person name="Ramirez M.A."/>
            <person name="Jimenez-Jacinto V."/>
            <person name="Collado-Vides J."/>
            <person name="Davila G."/>
        </authorList>
    </citation>
    <scope>NUCLEOTIDE SEQUENCE [LARGE SCALE GENOMIC DNA]</scope>
    <source>
        <strain evidence="2">ATCC 51251 / DSM 11541 / JCM 21823 / NBRC 15573 / CFN 42</strain>
    </source>
</reference>
<dbReference type="OrthoDB" id="8442303at2"/>
<gene>
    <name evidence="1" type="ordered locus">RHE_PA00001</name>
</gene>
<sequence length="318" mass="35920">MAIGKDRSAAHTLGLHAHSFYHFPATSLYDEVELSRHAELFDKCHVYMLGLFPTINFLGSQVDGSRLRQIFSILDKGFQLDWDVREGMDPASIDPKSPQIAHQLYSRFGKPDFSIQYIGQAYGTDGSRAALDRLGKHETLQKMAITGAPEGYQLQVLLIEVYSATEVLTKINSFVGDRNSFDKQYRAREEKILGTTAVERIALYEASLIRYFKPKYNVLFKDSFPSTNHKILLDCYEKEFCQIAAEFTFDDMPITLSSPTIHPAETHFVLYDLQTAKKRKAFFGSEHGVDGNVGADKMIGENEPDDNAKIGIFILPDR</sequence>